<keyword evidence="2" id="KW-0762">Sugar transport</keyword>
<evidence type="ECO:0000256" key="5">
    <source>
        <dbReference type="ARBA" id="ARBA00022777"/>
    </source>
</evidence>
<dbReference type="InterPro" id="IPR050558">
    <property type="entry name" value="PTS_Sugar-Specific_Components"/>
</dbReference>
<gene>
    <name evidence="9" type="ORF">ACFODT_03355</name>
</gene>
<evidence type="ECO:0000256" key="4">
    <source>
        <dbReference type="ARBA" id="ARBA00022683"/>
    </source>
</evidence>
<keyword evidence="4" id="KW-0598">Phosphotransferase system</keyword>
<evidence type="ECO:0000259" key="8">
    <source>
        <dbReference type="PROSITE" id="PS51098"/>
    </source>
</evidence>
<feature type="active site" description="Phosphocysteine intermediate; for EIIB activity" evidence="6">
    <location>
        <position position="30"/>
    </location>
</feature>
<evidence type="ECO:0000256" key="6">
    <source>
        <dbReference type="PROSITE-ProRule" id="PRU00421"/>
    </source>
</evidence>
<dbReference type="EMBL" id="JBHRSE010000025">
    <property type="protein sequence ID" value="MFC3022866.1"/>
    <property type="molecule type" value="Genomic_DNA"/>
</dbReference>
<proteinExistence type="predicted"/>
<keyword evidence="10" id="KW-1185">Reference proteome</keyword>
<keyword evidence="7" id="KW-0472">Membrane</keyword>
<dbReference type="PANTHER" id="PTHR30175:SF1">
    <property type="entry name" value="PTS SYSTEM ARBUTIN-, CELLOBIOSE-, AND SALICIN-SPECIFIC EIIBC COMPONENT-RELATED"/>
    <property type="match status" value="1"/>
</dbReference>
<dbReference type="Pfam" id="PF00367">
    <property type="entry name" value="PTS_EIIB"/>
    <property type="match status" value="1"/>
</dbReference>
<name>A0ABV7C7S9_9VIBR</name>
<dbReference type="Gene3D" id="3.30.1360.60">
    <property type="entry name" value="Glucose permease domain IIB"/>
    <property type="match status" value="1"/>
</dbReference>
<evidence type="ECO:0000256" key="3">
    <source>
        <dbReference type="ARBA" id="ARBA00022679"/>
    </source>
</evidence>
<dbReference type="CDD" id="cd00212">
    <property type="entry name" value="PTS_IIB_glc"/>
    <property type="match status" value="1"/>
</dbReference>
<dbReference type="RefSeq" id="WP_241967735.1">
    <property type="nucleotide sequence ID" value="NZ_AP024911.1"/>
</dbReference>
<evidence type="ECO:0000313" key="9">
    <source>
        <dbReference type="EMBL" id="MFC3022866.1"/>
    </source>
</evidence>
<evidence type="ECO:0000256" key="7">
    <source>
        <dbReference type="SAM" id="Phobius"/>
    </source>
</evidence>
<keyword evidence="1" id="KW-0813">Transport</keyword>
<sequence length="139" mass="15235">MAAIRDYTQLAKDILHEVGGQDNVSQFSRCATRLRLILNEVPEGAAERIKKMPGVITVVQSGGQFQVVIGTHVSDVYQAMSLLLDSQLLSDKQQKMSLIDSVIAAMSAIFAPIIFILAAAGIWDIARWAHLRAVYVSDH</sequence>
<dbReference type="PROSITE" id="PS01035">
    <property type="entry name" value="PTS_EIIB_TYPE_1_CYS"/>
    <property type="match status" value="1"/>
</dbReference>
<evidence type="ECO:0000256" key="1">
    <source>
        <dbReference type="ARBA" id="ARBA00022448"/>
    </source>
</evidence>
<keyword evidence="5" id="KW-0418">Kinase</keyword>
<dbReference type="PROSITE" id="PS51098">
    <property type="entry name" value="PTS_EIIB_TYPE_1"/>
    <property type="match status" value="1"/>
</dbReference>
<dbReference type="SUPFAM" id="SSF55604">
    <property type="entry name" value="Glucose permease domain IIB"/>
    <property type="match status" value="1"/>
</dbReference>
<dbReference type="InterPro" id="IPR001996">
    <property type="entry name" value="PTS_IIB_1"/>
</dbReference>
<dbReference type="InterPro" id="IPR018113">
    <property type="entry name" value="PTrfase_EIIB_Cys"/>
</dbReference>
<comment type="caution">
    <text evidence="9">The sequence shown here is derived from an EMBL/GenBank/DDBJ whole genome shotgun (WGS) entry which is preliminary data.</text>
</comment>
<evidence type="ECO:0000313" key="10">
    <source>
        <dbReference type="Proteomes" id="UP001595384"/>
    </source>
</evidence>
<feature type="domain" description="PTS EIIB type-1" evidence="8">
    <location>
        <begin position="8"/>
        <end position="90"/>
    </location>
</feature>
<organism evidence="9 10">
    <name type="scientific">Vibrio zhugei</name>
    <dbReference type="NCBI Taxonomy" id="2479546"/>
    <lineage>
        <taxon>Bacteria</taxon>
        <taxon>Pseudomonadati</taxon>
        <taxon>Pseudomonadota</taxon>
        <taxon>Gammaproteobacteria</taxon>
        <taxon>Vibrionales</taxon>
        <taxon>Vibrionaceae</taxon>
        <taxon>Vibrio</taxon>
    </lineage>
</organism>
<accession>A0ABV7C7S9</accession>
<keyword evidence="7" id="KW-1133">Transmembrane helix</keyword>
<evidence type="ECO:0000256" key="2">
    <source>
        <dbReference type="ARBA" id="ARBA00022597"/>
    </source>
</evidence>
<feature type="transmembrane region" description="Helical" evidence="7">
    <location>
        <begin position="102"/>
        <end position="123"/>
    </location>
</feature>
<dbReference type="Proteomes" id="UP001595384">
    <property type="component" value="Unassembled WGS sequence"/>
</dbReference>
<keyword evidence="7" id="KW-0812">Transmembrane</keyword>
<protein>
    <submittedName>
        <fullName evidence="9">PTS transporter subunit EIIB</fullName>
    </submittedName>
</protein>
<dbReference type="InterPro" id="IPR036878">
    <property type="entry name" value="Glu_permease_IIB"/>
</dbReference>
<keyword evidence="3" id="KW-0808">Transferase</keyword>
<reference evidence="10" key="1">
    <citation type="journal article" date="2019" name="Int. J. Syst. Evol. Microbiol.">
        <title>The Global Catalogue of Microorganisms (GCM) 10K type strain sequencing project: providing services to taxonomists for standard genome sequencing and annotation.</title>
        <authorList>
            <consortium name="The Broad Institute Genomics Platform"/>
            <consortium name="The Broad Institute Genome Sequencing Center for Infectious Disease"/>
            <person name="Wu L."/>
            <person name="Ma J."/>
        </authorList>
    </citation>
    <scope>NUCLEOTIDE SEQUENCE [LARGE SCALE GENOMIC DNA]</scope>
    <source>
        <strain evidence="10">KCTC 62784</strain>
    </source>
</reference>
<dbReference type="PANTHER" id="PTHR30175">
    <property type="entry name" value="PHOSPHOTRANSFERASE SYSTEM TRANSPORT PROTEIN"/>
    <property type="match status" value="1"/>
</dbReference>